<dbReference type="InterPro" id="IPR050346">
    <property type="entry name" value="FMO-like"/>
</dbReference>
<evidence type="ECO:0000313" key="5">
    <source>
        <dbReference type="EMBL" id="PIO64152.1"/>
    </source>
</evidence>
<keyword evidence="5" id="KW-0503">Monooxygenase</keyword>
<name>A0A2G9U379_TELCI</name>
<dbReference type="EMBL" id="KZ350181">
    <property type="protein sequence ID" value="PIO64152.1"/>
    <property type="molecule type" value="Genomic_DNA"/>
</dbReference>
<keyword evidence="6" id="KW-1185">Reference proteome</keyword>
<dbReference type="GO" id="GO:0050660">
    <property type="term" value="F:flavin adenine dinucleotide binding"/>
    <property type="evidence" value="ECO:0007669"/>
    <property type="project" value="InterPro"/>
</dbReference>
<evidence type="ECO:0000256" key="3">
    <source>
        <dbReference type="ARBA" id="ARBA00022827"/>
    </source>
</evidence>
<dbReference type="GO" id="GO:0050661">
    <property type="term" value="F:NADP binding"/>
    <property type="evidence" value="ECO:0007669"/>
    <property type="project" value="InterPro"/>
</dbReference>
<evidence type="ECO:0000256" key="1">
    <source>
        <dbReference type="ARBA" id="ARBA00009183"/>
    </source>
</evidence>
<dbReference type="InterPro" id="IPR036188">
    <property type="entry name" value="FAD/NAD-bd_sf"/>
</dbReference>
<dbReference type="Gene3D" id="3.50.50.60">
    <property type="entry name" value="FAD/NAD(P)-binding domain"/>
    <property type="match status" value="1"/>
</dbReference>
<organism evidence="5 6">
    <name type="scientific">Teladorsagia circumcincta</name>
    <name type="common">Brown stomach worm</name>
    <name type="synonym">Ostertagia circumcincta</name>
    <dbReference type="NCBI Taxonomy" id="45464"/>
    <lineage>
        <taxon>Eukaryota</taxon>
        <taxon>Metazoa</taxon>
        <taxon>Ecdysozoa</taxon>
        <taxon>Nematoda</taxon>
        <taxon>Chromadorea</taxon>
        <taxon>Rhabditida</taxon>
        <taxon>Rhabditina</taxon>
        <taxon>Rhabditomorpha</taxon>
        <taxon>Strongyloidea</taxon>
        <taxon>Trichostrongylidae</taxon>
        <taxon>Teladorsagia</taxon>
    </lineage>
</organism>
<feature type="non-terminal residue" evidence="5">
    <location>
        <position position="185"/>
    </location>
</feature>
<dbReference type="AlphaFoldDB" id="A0A2G9U379"/>
<protein>
    <submittedName>
        <fullName evidence="5">Flavin-binding monooxygenase-like protein</fullName>
    </submittedName>
</protein>
<proteinExistence type="inferred from homology"/>
<evidence type="ECO:0000256" key="4">
    <source>
        <dbReference type="ARBA" id="ARBA00023002"/>
    </source>
</evidence>
<reference evidence="5 6" key="1">
    <citation type="submission" date="2015-09" db="EMBL/GenBank/DDBJ databases">
        <title>Draft genome of the parasitic nematode Teladorsagia circumcincta isolate WARC Sus (inbred).</title>
        <authorList>
            <person name="Mitreva M."/>
        </authorList>
    </citation>
    <scope>NUCLEOTIDE SEQUENCE [LARGE SCALE GENOMIC DNA]</scope>
    <source>
        <strain evidence="5 6">S</strain>
    </source>
</reference>
<dbReference type="Proteomes" id="UP000230423">
    <property type="component" value="Unassembled WGS sequence"/>
</dbReference>
<comment type="similarity">
    <text evidence="1">Belongs to the FMO family.</text>
</comment>
<keyword evidence="3" id="KW-0274">FAD</keyword>
<accession>A0A2G9U379</accession>
<dbReference type="PANTHER" id="PTHR23023">
    <property type="entry name" value="DIMETHYLANILINE MONOOXYGENASE"/>
    <property type="match status" value="1"/>
</dbReference>
<evidence type="ECO:0000256" key="2">
    <source>
        <dbReference type="ARBA" id="ARBA00022630"/>
    </source>
</evidence>
<dbReference type="GO" id="GO:0004499">
    <property type="term" value="F:N,N-dimethylaniline monooxygenase activity"/>
    <property type="evidence" value="ECO:0007669"/>
    <property type="project" value="InterPro"/>
</dbReference>
<evidence type="ECO:0000313" key="6">
    <source>
        <dbReference type="Proteomes" id="UP000230423"/>
    </source>
</evidence>
<keyword evidence="2" id="KW-0285">Flavoprotein</keyword>
<dbReference type="OrthoDB" id="66881at2759"/>
<dbReference type="SUPFAM" id="SSF51905">
    <property type="entry name" value="FAD/NAD(P)-binding domain"/>
    <property type="match status" value="1"/>
</dbReference>
<dbReference type="Pfam" id="PF00743">
    <property type="entry name" value="FMO-like"/>
    <property type="match status" value="1"/>
</dbReference>
<gene>
    <name evidence="5" type="ORF">TELCIR_14231</name>
</gene>
<keyword evidence="4" id="KW-0560">Oxidoreductase</keyword>
<sequence length="185" mass="21091">MVEGGKLIPVQDNVVDLYQFMYPPATADHNTLAVIGLIQASFWLSLYRNSLPVHGLLFQPLGSIMPISEMQVRLFYENLFGSHRIPSPAEMKKSIREKREAMNARYVKSPRHTIQVDYIEYMDEIASLAGCKPNIARIFKSDPILALQIYFGPCVPYEYRLEGPHPWSGARNAIMTVDERVFKVS</sequence>
<dbReference type="InterPro" id="IPR020946">
    <property type="entry name" value="Flavin_mOase-like"/>
</dbReference>